<comment type="subcellular location">
    <subcellularLocation>
        <location evidence="1">Cell membrane</location>
        <topology evidence="1">Single-pass membrane protein</topology>
    </subcellularLocation>
    <subcellularLocation>
        <location evidence="2">Membrane</location>
        <topology evidence="2">Single-pass type I membrane protein</topology>
    </subcellularLocation>
</comment>
<dbReference type="InterPro" id="IPR032675">
    <property type="entry name" value="LRR_dom_sf"/>
</dbReference>
<dbReference type="Gene3D" id="3.30.200.20">
    <property type="entry name" value="Phosphorylase Kinase, domain 1"/>
    <property type="match status" value="1"/>
</dbReference>
<dbReference type="SUPFAM" id="SSF52058">
    <property type="entry name" value="L domain-like"/>
    <property type="match status" value="1"/>
</dbReference>
<dbReference type="FunFam" id="3.80.10.10:FF:000095">
    <property type="entry name" value="LRR receptor-like serine/threonine-protein kinase GSO1"/>
    <property type="match status" value="1"/>
</dbReference>
<dbReference type="Pfam" id="PF23598">
    <property type="entry name" value="LRR_14"/>
    <property type="match status" value="1"/>
</dbReference>
<dbReference type="Pfam" id="PF08263">
    <property type="entry name" value="LRRNT_2"/>
    <property type="match status" value="1"/>
</dbReference>
<comment type="catalytic activity">
    <reaction evidence="20">
        <text>L-threonyl-[protein] + ATP = O-phospho-L-threonyl-[protein] + ADP + H(+)</text>
        <dbReference type="Rhea" id="RHEA:46608"/>
        <dbReference type="Rhea" id="RHEA-COMP:11060"/>
        <dbReference type="Rhea" id="RHEA-COMP:11605"/>
        <dbReference type="ChEBI" id="CHEBI:15378"/>
        <dbReference type="ChEBI" id="CHEBI:30013"/>
        <dbReference type="ChEBI" id="CHEBI:30616"/>
        <dbReference type="ChEBI" id="CHEBI:61977"/>
        <dbReference type="ChEBI" id="CHEBI:456216"/>
        <dbReference type="EC" id="2.7.11.1"/>
    </reaction>
</comment>
<comment type="catalytic activity">
    <reaction evidence="21">
        <text>L-seryl-[protein] + ATP = O-phospho-L-seryl-[protein] + ADP + H(+)</text>
        <dbReference type="Rhea" id="RHEA:17989"/>
        <dbReference type="Rhea" id="RHEA-COMP:9863"/>
        <dbReference type="Rhea" id="RHEA-COMP:11604"/>
        <dbReference type="ChEBI" id="CHEBI:15378"/>
        <dbReference type="ChEBI" id="CHEBI:29999"/>
        <dbReference type="ChEBI" id="CHEBI:30616"/>
        <dbReference type="ChEBI" id="CHEBI:83421"/>
        <dbReference type="ChEBI" id="CHEBI:456216"/>
        <dbReference type="EC" id="2.7.11.1"/>
    </reaction>
</comment>
<gene>
    <name evidence="26" type="ORF">C2S53_008068</name>
</gene>
<sequence length="1139" mass="125982">MKTPFLCFALTLLILNSFLTHTSSKRILNFTTDHHALLSFKNIISDPIGILAKSWTSTNTSICHWAGVSCGAKHQRVTSLNVSGFALRGNLAPHLGNLTFLRSLDISSNNFSGFIPSELSKLRRLEYLNTGFNNLSGGIPSWFGALSELQYVHLHNNTFSGEIPSSLFNISSIVEINMRYNSLSGELPNEICNNTPTLEALSLSGNQLYGQIPANIYKCRELEEFRLPRNHFNGKIPSEIGSLSMLRVLSLSWNDFQGGIPAEIWHLSQLVILIIQGASLTGNIPASIFNITTLKIMDLSNNNLFGSIPRNVFYTLPEIEELYLLYNHLTGPIPKQFGNLSSLKNLDLAYNRLTGELPEELGNLAQLEILAAPFNDFLSGSIPSSIFNISTMIALALQQNNFSGSLPPNMGLSLFNLQELYLFFNKLSGKIPATITNASELIVLELNRNSFTGLIPDFGNLIYLQVLRLWENNLTGAESPTQELRFLSSLTNCQYLEVLEISYNPLNGILPPLIGNLSTSLQTISASNCNIKGAIPSTIVNLSSLVGLYLHENQITGYIPLNIGKLNQLQRIYLGSNRLKGHIPNDLCQMRKLMELNLSDNTLTGPIPGCLGKLRTLRELYLDSNKLNSTIPSDLWNLTDLRALNMSSNSLSGELSSQVGSLKSMNQLDLSFNQFLGDIPSSIVGCILLEILSLSNNTFQGSIPDSLGQVRSLNILYLDNNNLSGLIPRTLENLTLEYFDVSYNKLEGEIPDEGCFVNFTAESFAHNSALCGAARFGVPPCMKQNEKSKSVVVLMKYILPTVISAMIVVVVVVVLIRRRKLVKMPPSLADNPLGVSWRRVSYIELVRGTNSFSETSLLGRGSFGSVFKGMLSDGLDVAVKVFNLQSEGATKSFETESQMLSAMRHRNLLRIIGCCTNIEFKALILEYMPNGSLEKWLHSENLCLDMLQRVEIAIDVALALEYLHHGYTFPVVHCDIKPSNVLLDEDMTAHVSDFGIAKLFDEGETVVLTNTLATIGYAAPEYGSEGKVSRNGDVYSYGIMLLEMFTRKRPTDDMFNGEMSLKDWVSEALQENATSEVADPGLLAREDGHFLEKEQCVSTIFDLAMKCLAFSPNERIKMVEVAAALKKIRATFLAGTRRR</sequence>
<dbReference type="InterPro" id="IPR008271">
    <property type="entry name" value="Ser/Thr_kinase_AS"/>
</dbReference>
<keyword evidence="12" id="KW-0677">Repeat</keyword>
<keyword evidence="19" id="KW-0325">Glycoprotein</keyword>
<dbReference type="GO" id="GO:0006952">
    <property type="term" value="P:defense response"/>
    <property type="evidence" value="ECO:0007669"/>
    <property type="project" value="UniProtKB-ARBA"/>
</dbReference>
<dbReference type="GO" id="GO:0004674">
    <property type="term" value="F:protein serine/threonine kinase activity"/>
    <property type="evidence" value="ECO:0007669"/>
    <property type="project" value="UniProtKB-KW"/>
</dbReference>
<dbReference type="InterPro" id="IPR017441">
    <property type="entry name" value="Protein_kinase_ATP_BS"/>
</dbReference>
<proteinExistence type="inferred from homology"/>
<evidence type="ECO:0000256" key="10">
    <source>
        <dbReference type="ARBA" id="ARBA00022692"/>
    </source>
</evidence>
<dbReference type="InterPro" id="IPR011009">
    <property type="entry name" value="Kinase-like_dom_sf"/>
</dbReference>
<evidence type="ECO:0000256" key="14">
    <source>
        <dbReference type="ARBA" id="ARBA00022777"/>
    </source>
</evidence>
<evidence type="ECO:0000256" key="9">
    <source>
        <dbReference type="ARBA" id="ARBA00022679"/>
    </source>
</evidence>
<keyword evidence="10 23" id="KW-0812">Transmembrane</keyword>
<dbReference type="InterPro" id="IPR051809">
    <property type="entry name" value="Plant_receptor-like_S/T_kinase"/>
</dbReference>
<dbReference type="Gene3D" id="3.80.10.10">
    <property type="entry name" value="Ribonuclease Inhibitor"/>
    <property type="match status" value="4"/>
</dbReference>
<evidence type="ECO:0000256" key="17">
    <source>
        <dbReference type="ARBA" id="ARBA00023136"/>
    </source>
</evidence>
<dbReference type="InterPro" id="IPR055414">
    <property type="entry name" value="LRR_R13L4/SHOC2-like"/>
</dbReference>
<evidence type="ECO:0000256" key="18">
    <source>
        <dbReference type="ARBA" id="ARBA00023170"/>
    </source>
</evidence>
<reference evidence="26 27" key="1">
    <citation type="journal article" date="2021" name="Nat. Commun.">
        <title>Incipient diploidization of the medicinal plant Perilla within 10,000 years.</title>
        <authorList>
            <person name="Zhang Y."/>
            <person name="Shen Q."/>
            <person name="Leng L."/>
            <person name="Zhang D."/>
            <person name="Chen S."/>
            <person name="Shi Y."/>
            <person name="Ning Z."/>
            <person name="Chen S."/>
        </authorList>
    </citation>
    <scope>NUCLEOTIDE SEQUENCE [LARGE SCALE GENOMIC DNA]</scope>
    <source>
        <strain evidence="27">cv. PC099</strain>
    </source>
</reference>
<dbReference type="SUPFAM" id="SSF56112">
    <property type="entry name" value="Protein kinase-like (PK-like)"/>
    <property type="match status" value="1"/>
</dbReference>
<keyword evidence="27" id="KW-1185">Reference proteome</keyword>
<dbReference type="InterPro" id="IPR013210">
    <property type="entry name" value="LRR_N_plant-typ"/>
</dbReference>
<feature type="binding site" evidence="22">
    <location>
        <position position="880"/>
    </location>
    <ligand>
        <name>ATP</name>
        <dbReference type="ChEBI" id="CHEBI:30616"/>
    </ligand>
</feature>
<dbReference type="EC" id="2.7.11.1" evidence="4"/>
<dbReference type="EMBL" id="SDAM02000079">
    <property type="protein sequence ID" value="KAH6832028.1"/>
    <property type="molecule type" value="Genomic_DNA"/>
</dbReference>
<evidence type="ECO:0000256" key="7">
    <source>
        <dbReference type="ARBA" id="ARBA00022553"/>
    </source>
</evidence>
<dbReference type="InterPro" id="IPR001611">
    <property type="entry name" value="Leu-rich_rpt"/>
</dbReference>
<feature type="transmembrane region" description="Helical" evidence="23">
    <location>
        <begin position="797"/>
        <end position="816"/>
    </location>
</feature>
<dbReference type="CDD" id="cd14066">
    <property type="entry name" value="STKc_IRAK"/>
    <property type="match status" value="1"/>
</dbReference>
<keyword evidence="17 23" id="KW-0472">Membrane</keyword>
<dbReference type="SMART" id="SM00220">
    <property type="entry name" value="S_TKc"/>
    <property type="match status" value="1"/>
</dbReference>
<evidence type="ECO:0000256" key="8">
    <source>
        <dbReference type="ARBA" id="ARBA00022614"/>
    </source>
</evidence>
<keyword evidence="16 23" id="KW-1133">Transmembrane helix</keyword>
<evidence type="ECO:0000256" key="1">
    <source>
        <dbReference type="ARBA" id="ARBA00004162"/>
    </source>
</evidence>
<keyword evidence="14" id="KW-0418">Kinase</keyword>
<evidence type="ECO:0000256" key="22">
    <source>
        <dbReference type="PROSITE-ProRule" id="PRU10141"/>
    </source>
</evidence>
<keyword evidence="11 24" id="KW-0732">Signal</keyword>
<feature type="chain" id="PRO_5042050275" description="non-specific serine/threonine protein kinase" evidence="24">
    <location>
        <begin position="25"/>
        <end position="1139"/>
    </location>
</feature>
<dbReference type="PROSITE" id="PS50011">
    <property type="entry name" value="PROTEIN_KINASE_DOM"/>
    <property type="match status" value="1"/>
</dbReference>
<evidence type="ECO:0000256" key="6">
    <source>
        <dbReference type="ARBA" id="ARBA00022527"/>
    </source>
</evidence>
<dbReference type="SMART" id="SM00369">
    <property type="entry name" value="LRR_TYP"/>
    <property type="match status" value="10"/>
</dbReference>
<comment type="caution">
    <text evidence="26">The sequence shown here is derived from an EMBL/GenBank/DDBJ whole genome shotgun (WGS) entry which is preliminary data.</text>
</comment>
<dbReference type="FunFam" id="3.30.200.20:FF:000661">
    <property type="entry name" value="Serine-threonine protein kinase plant-type"/>
    <property type="match status" value="1"/>
</dbReference>
<dbReference type="PROSITE" id="PS00107">
    <property type="entry name" value="PROTEIN_KINASE_ATP"/>
    <property type="match status" value="1"/>
</dbReference>
<dbReference type="GO" id="GO:0005886">
    <property type="term" value="C:plasma membrane"/>
    <property type="evidence" value="ECO:0007669"/>
    <property type="project" value="UniProtKB-SubCell"/>
</dbReference>
<protein>
    <recommendedName>
        <fullName evidence="4">non-specific serine/threonine protein kinase</fullName>
        <ecNumber evidence="4">2.7.11.1</ecNumber>
    </recommendedName>
</protein>
<evidence type="ECO:0000256" key="11">
    <source>
        <dbReference type="ARBA" id="ARBA00022729"/>
    </source>
</evidence>
<evidence type="ECO:0000256" key="21">
    <source>
        <dbReference type="ARBA" id="ARBA00048679"/>
    </source>
</evidence>
<keyword evidence="13 22" id="KW-0547">Nucleotide-binding</keyword>
<evidence type="ECO:0000256" key="2">
    <source>
        <dbReference type="ARBA" id="ARBA00004479"/>
    </source>
</evidence>
<dbReference type="InterPro" id="IPR000719">
    <property type="entry name" value="Prot_kinase_dom"/>
</dbReference>
<dbReference type="Pfam" id="PF00560">
    <property type="entry name" value="LRR_1"/>
    <property type="match status" value="11"/>
</dbReference>
<name>A0AAD4P9S6_PERFH</name>
<evidence type="ECO:0000256" key="23">
    <source>
        <dbReference type="SAM" id="Phobius"/>
    </source>
</evidence>
<dbReference type="Pfam" id="PF07714">
    <property type="entry name" value="PK_Tyr_Ser-Thr"/>
    <property type="match status" value="1"/>
</dbReference>
<evidence type="ECO:0000313" key="26">
    <source>
        <dbReference type="EMBL" id="KAH6832028.1"/>
    </source>
</evidence>
<dbReference type="FunFam" id="3.80.10.10:FF:000101">
    <property type="entry name" value="LRR receptor-like serine/threonine-protein kinase ERECTA"/>
    <property type="match status" value="1"/>
</dbReference>
<keyword evidence="6" id="KW-0723">Serine/threonine-protein kinase</keyword>
<evidence type="ECO:0000256" key="24">
    <source>
        <dbReference type="SAM" id="SignalP"/>
    </source>
</evidence>
<evidence type="ECO:0000256" key="16">
    <source>
        <dbReference type="ARBA" id="ARBA00022989"/>
    </source>
</evidence>
<dbReference type="GO" id="GO:0005524">
    <property type="term" value="F:ATP binding"/>
    <property type="evidence" value="ECO:0007669"/>
    <property type="project" value="UniProtKB-UniRule"/>
</dbReference>
<keyword evidence="15 22" id="KW-0067">ATP-binding</keyword>
<keyword evidence="7" id="KW-0597">Phosphoprotein</keyword>
<evidence type="ECO:0000256" key="12">
    <source>
        <dbReference type="ARBA" id="ARBA00022737"/>
    </source>
</evidence>
<dbReference type="PROSITE" id="PS00108">
    <property type="entry name" value="PROTEIN_KINASE_ST"/>
    <property type="match status" value="1"/>
</dbReference>
<evidence type="ECO:0000256" key="3">
    <source>
        <dbReference type="ARBA" id="ARBA00008684"/>
    </source>
</evidence>
<dbReference type="InterPro" id="IPR001245">
    <property type="entry name" value="Ser-Thr/Tyr_kinase_cat_dom"/>
</dbReference>
<evidence type="ECO:0000256" key="13">
    <source>
        <dbReference type="ARBA" id="ARBA00022741"/>
    </source>
</evidence>
<organism evidence="26 27">
    <name type="scientific">Perilla frutescens var. hirtella</name>
    <name type="common">Perilla citriodora</name>
    <name type="synonym">Perilla setoyensis</name>
    <dbReference type="NCBI Taxonomy" id="608512"/>
    <lineage>
        <taxon>Eukaryota</taxon>
        <taxon>Viridiplantae</taxon>
        <taxon>Streptophyta</taxon>
        <taxon>Embryophyta</taxon>
        <taxon>Tracheophyta</taxon>
        <taxon>Spermatophyta</taxon>
        <taxon>Magnoliopsida</taxon>
        <taxon>eudicotyledons</taxon>
        <taxon>Gunneridae</taxon>
        <taxon>Pentapetalae</taxon>
        <taxon>asterids</taxon>
        <taxon>lamiids</taxon>
        <taxon>Lamiales</taxon>
        <taxon>Lamiaceae</taxon>
        <taxon>Nepetoideae</taxon>
        <taxon>Elsholtzieae</taxon>
        <taxon>Perilla</taxon>
    </lineage>
</organism>
<dbReference type="AlphaFoldDB" id="A0AAD4P9S6"/>
<dbReference type="PANTHER" id="PTHR27008:SF585">
    <property type="entry name" value="PROTEIN KINASE DOMAIN-CONTAINING PROTEIN"/>
    <property type="match status" value="1"/>
</dbReference>
<dbReference type="FunFam" id="1.10.510.10:FF:000358">
    <property type="entry name" value="Putative leucine-rich repeat receptor-like serine/threonine-protein kinase"/>
    <property type="match status" value="1"/>
</dbReference>
<dbReference type="FunFam" id="3.80.10.10:FF:000317">
    <property type="entry name" value="Inactive leucine-rich repeat receptor-like protein kinase"/>
    <property type="match status" value="1"/>
</dbReference>
<evidence type="ECO:0000256" key="5">
    <source>
        <dbReference type="ARBA" id="ARBA00022475"/>
    </source>
</evidence>
<feature type="signal peptide" evidence="24">
    <location>
        <begin position="1"/>
        <end position="24"/>
    </location>
</feature>
<evidence type="ECO:0000256" key="19">
    <source>
        <dbReference type="ARBA" id="ARBA00023180"/>
    </source>
</evidence>
<keyword evidence="9" id="KW-0808">Transferase</keyword>
<dbReference type="Proteomes" id="UP001190926">
    <property type="component" value="Unassembled WGS sequence"/>
</dbReference>
<dbReference type="PANTHER" id="PTHR27008">
    <property type="entry name" value="OS04G0122200 PROTEIN"/>
    <property type="match status" value="1"/>
</dbReference>
<evidence type="ECO:0000256" key="4">
    <source>
        <dbReference type="ARBA" id="ARBA00012513"/>
    </source>
</evidence>
<dbReference type="SUPFAM" id="SSF52047">
    <property type="entry name" value="RNI-like"/>
    <property type="match status" value="1"/>
</dbReference>
<comment type="similarity">
    <text evidence="3">Belongs to the protein kinase superfamily. Ser/Thr protein kinase family.</text>
</comment>
<evidence type="ECO:0000256" key="20">
    <source>
        <dbReference type="ARBA" id="ARBA00047899"/>
    </source>
</evidence>
<dbReference type="GO" id="GO:0051707">
    <property type="term" value="P:response to other organism"/>
    <property type="evidence" value="ECO:0007669"/>
    <property type="project" value="UniProtKB-ARBA"/>
</dbReference>
<accession>A0AAD4P9S6</accession>
<dbReference type="Gene3D" id="1.10.510.10">
    <property type="entry name" value="Transferase(Phosphotransferase) domain 1"/>
    <property type="match status" value="1"/>
</dbReference>
<keyword evidence="8" id="KW-0433">Leucine-rich repeat</keyword>
<keyword evidence="5" id="KW-1003">Cell membrane</keyword>
<evidence type="ECO:0000259" key="25">
    <source>
        <dbReference type="PROSITE" id="PS50011"/>
    </source>
</evidence>
<keyword evidence="18" id="KW-0675">Receptor</keyword>
<dbReference type="InterPro" id="IPR003591">
    <property type="entry name" value="Leu-rich_rpt_typical-subtyp"/>
</dbReference>
<feature type="domain" description="Protein kinase" evidence="25">
    <location>
        <begin position="852"/>
        <end position="1133"/>
    </location>
</feature>
<evidence type="ECO:0000313" key="27">
    <source>
        <dbReference type="Proteomes" id="UP001190926"/>
    </source>
</evidence>
<evidence type="ECO:0000256" key="15">
    <source>
        <dbReference type="ARBA" id="ARBA00022840"/>
    </source>
</evidence>